<sequence length="206" mass="23599">MIPQAKSALRQRMRTVLRSIPASVILEKSEQIINQVLDTKEFQNSNSLCAYLNMPSEPVTEQLVRQALSLNKKLYIPQVIPKSHSTSSLTTMRMCRLRSVEELDQWTSNVWGIKEPPLDAQRLTDEAIEDGGVDLIIVPGLAFTSNGHRLGRGGGYYDRYINWYRRVATERNIKFPVLFAMAFREQLVSEIPTEQHDNTMDRLFSD</sequence>
<comment type="similarity">
    <text evidence="1 7">Belongs to the 5-formyltetrahydrofolate cyclo-ligase family.</text>
</comment>
<protein>
    <recommendedName>
        <fullName evidence="5 7">5-formyltetrahydrofolate cyclo-ligase</fullName>
        <ecNumber evidence="5 7">6.3.3.2</ecNumber>
    </recommendedName>
</protein>
<name>A0A504YP69_FASGI</name>
<dbReference type="GO" id="GO:0030272">
    <property type="term" value="F:5-formyltetrahydrofolate cyclo-ligase activity"/>
    <property type="evidence" value="ECO:0007669"/>
    <property type="project" value="UniProtKB-EC"/>
</dbReference>
<dbReference type="Pfam" id="PF01812">
    <property type="entry name" value="5-FTHF_cyc-lig"/>
    <property type="match status" value="1"/>
</dbReference>
<keyword evidence="2 6" id="KW-0547">Nucleotide-binding</keyword>
<evidence type="ECO:0000313" key="9">
    <source>
        <dbReference type="Proteomes" id="UP000316759"/>
    </source>
</evidence>
<keyword evidence="9" id="KW-1185">Reference proteome</keyword>
<feature type="binding site" evidence="6">
    <location>
        <begin position="149"/>
        <end position="157"/>
    </location>
    <ligand>
        <name>ATP</name>
        <dbReference type="ChEBI" id="CHEBI:30616"/>
    </ligand>
</feature>
<comment type="cofactor">
    <cofactor evidence="7">
        <name>Mg(2+)</name>
        <dbReference type="ChEBI" id="CHEBI:18420"/>
    </cofactor>
</comment>
<dbReference type="SUPFAM" id="SSF100950">
    <property type="entry name" value="NagB/RpiA/CoA transferase-like"/>
    <property type="match status" value="1"/>
</dbReference>
<comment type="catalytic activity">
    <reaction evidence="4 7">
        <text>(6S)-5-formyl-5,6,7,8-tetrahydrofolate + ATP = (6R)-5,10-methenyltetrahydrofolate + ADP + phosphate</text>
        <dbReference type="Rhea" id="RHEA:10488"/>
        <dbReference type="ChEBI" id="CHEBI:30616"/>
        <dbReference type="ChEBI" id="CHEBI:43474"/>
        <dbReference type="ChEBI" id="CHEBI:57455"/>
        <dbReference type="ChEBI" id="CHEBI:57457"/>
        <dbReference type="ChEBI" id="CHEBI:456216"/>
        <dbReference type="EC" id="6.3.3.2"/>
    </reaction>
</comment>
<proteinExistence type="inferred from homology"/>
<evidence type="ECO:0000256" key="1">
    <source>
        <dbReference type="ARBA" id="ARBA00010638"/>
    </source>
</evidence>
<accession>A0A504YP69</accession>
<evidence type="ECO:0000256" key="2">
    <source>
        <dbReference type="ARBA" id="ARBA00022741"/>
    </source>
</evidence>
<keyword evidence="8" id="KW-0436">Ligase</keyword>
<evidence type="ECO:0000256" key="4">
    <source>
        <dbReference type="ARBA" id="ARBA00036539"/>
    </source>
</evidence>
<dbReference type="PIRSF" id="PIRSF006806">
    <property type="entry name" value="FTHF_cligase"/>
    <property type="match status" value="1"/>
</dbReference>
<dbReference type="InterPro" id="IPR024185">
    <property type="entry name" value="FTHF_cligase-like_sf"/>
</dbReference>
<dbReference type="OrthoDB" id="2015992at2759"/>
<organism evidence="8 9">
    <name type="scientific">Fasciola gigantica</name>
    <name type="common">Giant liver fluke</name>
    <dbReference type="NCBI Taxonomy" id="46835"/>
    <lineage>
        <taxon>Eukaryota</taxon>
        <taxon>Metazoa</taxon>
        <taxon>Spiralia</taxon>
        <taxon>Lophotrochozoa</taxon>
        <taxon>Platyhelminthes</taxon>
        <taxon>Trematoda</taxon>
        <taxon>Digenea</taxon>
        <taxon>Plagiorchiida</taxon>
        <taxon>Echinostomata</taxon>
        <taxon>Echinostomatoidea</taxon>
        <taxon>Fasciolidae</taxon>
        <taxon>Fasciola</taxon>
    </lineage>
</organism>
<dbReference type="PANTHER" id="PTHR23407">
    <property type="entry name" value="ATPASE INHIBITOR/5-FORMYLTETRAHYDROFOLATE CYCLO-LIGASE"/>
    <property type="match status" value="1"/>
</dbReference>
<evidence type="ECO:0000256" key="7">
    <source>
        <dbReference type="RuleBase" id="RU361279"/>
    </source>
</evidence>
<dbReference type="GO" id="GO:0005524">
    <property type="term" value="F:ATP binding"/>
    <property type="evidence" value="ECO:0007669"/>
    <property type="project" value="UniProtKB-KW"/>
</dbReference>
<keyword evidence="7" id="KW-0460">Magnesium</keyword>
<feature type="binding site" evidence="6">
    <location>
        <begin position="6"/>
        <end position="10"/>
    </location>
    <ligand>
        <name>ATP</name>
        <dbReference type="ChEBI" id="CHEBI:30616"/>
    </ligand>
</feature>
<dbReference type="InterPro" id="IPR002698">
    <property type="entry name" value="FTHF_cligase"/>
</dbReference>
<feature type="binding site" evidence="6">
    <location>
        <position position="57"/>
    </location>
    <ligand>
        <name>substrate</name>
    </ligand>
</feature>
<keyword evidence="3 6" id="KW-0067">ATP-binding</keyword>
<dbReference type="PANTHER" id="PTHR23407:SF1">
    <property type="entry name" value="5-FORMYLTETRAHYDROFOLATE CYCLO-LIGASE"/>
    <property type="match status" value="1"/>
</dbReference>
<dbReference type="EMBL" id="SUNJ01006024">
    <property type="protein sequence ID" value="TPP63134.1"/>
    <property type="molecule type" value="Genomic_DNA"/>
</dbReference>
<dbReference type="EC" id="6.3.3.2" evidence="5 7"/>
<dbReference type="AlphaFoldDB" id="A0A504YP69"/>
<keyword evidence="7" id="KW-0479">Metal-binding</keyword>
<dbReference type="NCBIfam" id="TIGR02727">
    <property type="entry name" value="MTHFS_bact"/>
    <property type="match status" value="1"/>
</dbReference>
<dbReference type="InterPro" id="IPR037171">
    <property type="entry name" value="NagB/RpiA_transferase-like"/>
</dbReference>
<gene>
    <name evidence="8" type="ORF">FGIG_03095</name>
</gene>
<dbReference type="Proteomes" id="UP000316759">
    <property type="component" value="Unassembled WGS sequence"/>
</dbReference>
<dbReference type="Gene3D" id="3.40.50.10420">
    <property type="entry name" value="NagB/RpiA/CoA transferase-like"/>
    <property type="match status" value="1"/>
</dbReference>
<dbReference type="GO" id="GO:0035999">
    <property type="term" value="P:tetrahydrofolate interconversion"/>
    <property type="evidence" value="ECO:0007669"/>
    <property type="project" value="TreeGrafter"/>
</dbReference>
<feature type="binding site" evidence="6">
    <location>
        <position position="52"/>
    </location>
    <ligand>
        <name>substrate</name>
    </ligand>
</feature>
<evidence type="ECO:0000313" key="8">
    <source>
        <dbReference type="EMBL" id="TPP63134.1"/>
    </source>
</evidence>
<dbReference type="STRING" id="46835.A0A504YP69"/>
<evidence type="ECO:0000256" key="3">
    <source>
        <dbReference type="ARBA" id="ARBA00022840"/>
    </source>
</evidence>
<dbReference type="GO" id="GO:0046872">
    <property type="term" value="F:metal ion binding"/>
    <property type="evidence" value="ECO:0007669"/>
    <property type="project" value="UniProtKB-KW"/>
</dbReference>
<dbReference type="GO" id="GO:0009396">
    <property type="term" value="P:folic acid-containing compound biosynthetic process"/>
    <property type="evidence" value="ECO:0007669"/>
    <property type="project" value="TreeGrafter"/>
</dbReference>
<dbReference type="GO" id="GO:0005739">
    <property type="term" value="C:mitochondrion"/>
    <property type="evidence" value="ECO:0007669"/>
    <property type="project" value="TreeGrafter"/>
</dbReference>
<reference evidence="8 9" key="1">
    <citation type="submission" date="2019-04" db="EMBL/GenBank/DDBJ databases">
        <title>Annotation for the trematode Fasciola gigantica.</title>
        <authorList>
            <person name="Choi Y.-J."/>
        </authorList>
    </citation>
    <scope>NUCLEOTIDE SEQUENCE [LARGE SCALE GENOMIC DNA]</scope>
    <source>
        <strain evidence="8">Uganda_cow_1</strain>
    </source>
</reference>
<comment type="caution">
    <text evidence="8">The sequence shown here is derived from an EMBL/GenBank/DDBJ whole genome shotgun (WGS) entry which is preliminary data.</text>
</comment>
<evidence type="ECO:0000256" key="5">
    <source>
        <dbReference type="ARBA" id="ARBA00038966"/>
    </source>
</evidence>
<evidence type="ECO:0000256" key="6">
    <source>
        <dbReference type="PIRSR" id="PIRSR006806-1"/>
    </source>
</evidence>